<keyword evidence="7" id="KW-1133">Transmembrane helix</keyword>
<feature type="domain" description="Gamma tubulin complex component C-terminal" evidence="8">
    <location>
        <begin position="633"/>
        <end position="876"/>
    </location>
</feature>
<dbReference type="GO" id="GO:0043015">
    <property type="term" value="F:gamma-tubulin binding"/>
    <property type="evidence" value="ECO:0007669"/>
    <property type="project" value="InterPro"/>
</dbReference>
<protein>
    <recommendedName>
        <fullName evidence="5">Spindle pole body component</fullName>
    </recommendedName>
</protein>
<feature type="transmembrane region" description="Helical" evidence="7">
    <location>
        <begin position="768"/>
        <end position="789"/>
    </location>
</feature>
<gene>
    <name evidence="10" type="ORF">PHLGIDRAFT_31136</name>
</gene>
<feature type="transmembrane region" description="Helical" evidence="7">
    <location>
        <begin position="730"/>
        <end position="748"/>
    </location>
</feature>
<dbReference type="PANTHER" id="PTHR19302:SF33">
    <property type="entry name" value="GAMMA-TUBULIN COMPLEX COMPONENT 5"/>
    <property type="match status" value="1"/>
</dbReference>
<dbReference type="STRING" id="745531.A0A0C3PGK6"/>
<dbReference type="GO" id="GO:0000930">
    <property type="term" value="C:gamma-tubulin complex"/>
    <property type="evidence" value="ECO:0007669"/>
    <property type="project" value="TreeGrafter"/>
</dbReference>
<dbReference type="OrthoDB" id="66546at2759"/>
<evidence type="ECO:0000313" key="10">
    <source>
        <dbReference type="EMBL" id="KIP04888.1"/>
    </source>
</evidence>
<keyword evidence="4 5" id="KW-0206">Cytoskeleton</keyword>
<evidence type="ECO:0000256" key="3">
    <source>
        <dbReference type="ARBA" id="ARBA00022701"/>
    </source>
</evidence>
<dbReference type="Pfam" id="PF04130">
    <property type="entry name" value="GCP_C_terminal"/>
    <property type="match status" value="1"/>
</dbReference>
<evidence type="ECO:0000259" key="8">
    <source>
        <dbReference type="Pfam" id="PF04130"/>
    </source>
</evidence>
<name>A0A0C3PGK6_PHLG1</name>
<dbReference type="GO" id="GO:0005874">
    <property type="term" value="C:microtubule"/>
    <property type="evidence" value="ECO:0007669"/>
    <property type="project" value="UniProtKB-KW"/>
</dbReference>
<feature type="domain" description="Gamma tubulin complex component protein N-terminal" evidence="9">
    <location>
        <begin position="240"/>
        <end position="630"/>
    </location>
</feature>
<organism evidence="10 11">
    <name type="scientific">Phlebiopsis gigantea (strain 11061_1 CR5-6)</name>
    <name type="common">White-rot fungus</name>
    <name type="synonym">Peniophora gigantea</name>
    <dbReference type="NCBI Taxonomy" id="745531"/>
    <lineage>
        <taxon>Eukaryota</taxon>
        <taxon>Fungi</taxon>
        <taxon>Dikarya</taxon>
        <taxon>Basidiomycota</taxon>
        <taxon>Agaricomycotina</taxon>
        <taxon>Agaricomycetes</taxon>
        <taxon>Polyporales</taxon>
        <taxon>Phanerochaetaceae</taxon>
        <taxon>Phlebiopsis</taxon>
    </lineage>
</organism>
<dbReference type="AlphaFoldDB" id="A0A0C3PGK6"/>
<evidence type="ECO:0000259" key="9">
    <source>
        <dbReference type="Pfam" id="PF17681"/>
    </source>
</evidence>
<dbReference type="GO" id="GO:0051321">
    <property type="term" value="P:meiotic cell cycle"/>
    <property type="evidence" value="ECO:0007669"/>
    <property type="project" value="TreeGrafter"/>
</dbReference>
<evidence type="ECO:0000256" key="4">
    <source>
        <dbReference type="ARBA" id="ARBA00023212"/>
    </source>
</evidence>
<feature type="region of interest" description="Disordered" evidence="6">
    <location>
        <begin position="111"/>
        <end position="171"/>
    </location>
</feature>
<dbReference type="Proteomes" id="UP000053257">
    <property type="component" value="Unassembled WGS sequence"/>
</dbReference>
<sequence length="979" mass="110151">MRPTGSVDPSVVEKQLLGHIQKARIKSQDSFADALHTAHLRYKTLASRETDLDAEILLTLSQPPDTTALHYAEEYIDLVRNPGKARTGLTWSDILSEEPFEGQHWEGAYGLPPGAIRGDDDSTSEDMDSLPSLSPWDDDPEDLEERLSAWDTSSDVDAHPPTPPTQDPMLGVTTDRVSRQIALYSHRDEVEGLQALHYWRSDWRENVRTDRAFDIGDPSTFGTCPWFAVYNKHIPEHDAVREILIGLQGRHNILITWLNGGDDQWKFVPDSQVPSLLHLTPLALQSMLLSFSRTATHVEHLRRFVSAMFKEASKSDNKPAQTLSFTVSRRNTRTFEAFAEATDKQIRAFDRWCADKEEEVCMARAGLGPPRVISLLDLEKSLREAFSEIFKVLLEMLQNVVRRATQSSDPGLGVWAFADLPKRMPPAAITALLLDSLLQKTQDYSSMGDPVTSDGLLKIFSDAAEPLWGMVQRWLKDGMPIRDVMTVGGTPGHAQLDEEFFIEDNELVLLDPDFWSDGFALKSSADDIGRAPSVPMFLQHAAPLILAAGKAIGLLHALGMPLLEQSPGAKWLRDWKSFGALLHSAQMERSVNGGLTSRMSSDDFSRLVYEELLGPCTFAKQTLSQVLVDECDLWTHLTAIEELYLMRRGDVMSNFLDVLFARMNTSQSWSDFHFLNTAFGDVVSHTTWLDPTLVRVSHRGSKDKTSSRTARAVEGLFIEYAVPFPLTYVWGPRAMQVYSTVFVFLLQIRRAKNVLERILMFYAMRGKLSWFVNVLLNFICTNVLHVQVLSLHDEMRKAMSLDDILRLHDEHLSKLETRCLLRSHTTQLHRAITSILDMALYFSDCFVAYAGSDATHDVSRQSITPPKAHRSRRLQRQKRNVIGFTQDRALSAVESSDSDTDTDDESVPNVFEADYSLAEPSISFAEENIVIRLDKMSRELDALVRFIRRGVEALAGGTRSGEAAAAFDVFAFALEDWDQ</sequence>
<dbReference type="PANTHER" id="PTHR19302">
    <property type="entry name" value="GAMMA TUBULIN COMPLEX PROTEIN"/>
    <property type="match status" value="1"/>
</dbReference>
<dbReference type="Gene3D" id="1.20.120.1900">
    <property type="entry name" value="Gamma-tubulin complex, C-terminal domain"/>
    <property type="match status" value="1"/>
</dbReference>
<dbReference type="Pfam" id="PF17681">
    <property type="entry name" value="GCP_N_terminal"/>
    <property type="match status" value="1"/>
</dbReference>
<dbReference type="GO" id="GO:0005816">
    <property type="term" value="C:spindle pole body"/>
    <property type="evidence" value="ECO:0007669"/>
    <property type="project" value="UniProtKB-ARBA"/>
</dbReference>
<evidence type="ECO:0000256" key="6">
    <source>
        <dbReference type="SAM" id="MobiDB-lite"/>
    </source>
</evidence>
<dbReference type="InterPro" id="IPR042241">
    <property type="entry name" value="GCP_C_sf"/>
</dbReference>
<evidence type="ECO:0000313" key="11">
    <source>
        <dbReference type="Proteomes" id="UP000053257"/>
    </source>
</evidence>
<evidence type="ECO:0000256" key="2">
    <source>
        <dbReference type="ARBA" id="ARBA00022490"/>
    </source>
</evidence>
<dbReference type="GO" id="GO:0000278">
    <property type="term" value="P:mitotic cell cycle"/>
    <property type="evidence" value="ECO:0007669"/>
    <property type="project" value="TreeGrafter"/>
</dbReference>
<comment type="similarity">
    <text evidence="1 5">Belongs to the TUBGCP family.</text>
</comment>
<keyword evidence="3 5" id="KW-0493">Microtubule</keyword>
<dbReference type="GO" id="GO:0007020">
    <property type="term" value="P:microtubule nucleation"/>
    <property type="evidence" value="ECO:0007669"/>
    <property type="project" value="InterPro"/>
</dbReference>
<accession>A0A0C3PGK6</accession>
<dbReference type="HOGENOM" id="CLU_286852_0_0_1"/>
<dbReference type="InterPro" id="IPR041470">
    <property type="entry name" value="GCP_N"/>
</dbReference>
<evidence type="ECO:0000256" key="7">
    <source>
        <dbReference type="SAM" id="Phobius"/>
    </source>
</evidence>
<dbReference type="InterPro" id="IPR007259">
    <property type="entry name" value="GCP"/>
</dbReference>
<dbReference type="InterPro" id="IPR040457">
    <property type="entry name" value="GCP_C"/>
</dbReference>
<comment type="subcellular location">
    <subcellularLocation>
        <location evidence="5">Cytoplasm</location>
        <location evidence="5">Cytoskeleton</location>
        <location evidence="5">Microtubule organizing center</location>
    </subcellularLocation>
</comment>
<evidence type="ECO:0000256" key="1">
    <source>
        <dbReference type="ARBA" id="ARBA00010337"/>
    </source>
</evidence>
<reference evidence="10 11" key="1">
    <citation type="journal article" date="2014" name="PLoS Genet.">
        <title>Analysis of the Phlebiopsis gigantea genome, transcriptome and secretome provides insight into its pioneer colonization strategies of wood.</title>
        <authorList>
            <person name="Hori C."/>
            <person name="Ishida T."/>
            <person name="Igarashi K."/>
            <person name="Samejima M."/>
            <person name="Suzuki H."/>
            <person name="Master E."/>
            <person name="Ferreira P."/>
            <person name="Ruiz-Duenas F.J."/>
            <person name="Held B."/>
            <person name="Canessa P."/>
            <person name="Larrondo L.F."/>
            <person name="Schmoll M."/>
            <person name="Druzhinina I.S."/>
            <person name="Kubicek C.P."/>
            <person name="Gaskell J.A."/>
            <person name="Kersten P."/>
            <person name="St John F."/>
            <person name="Glasner J."/>
            <person name="Sabat G."/>
            <person name="Splinter BonDurant S."/>
            <person name="Syed K."/>
            <person name="Yadav J."/>
            <person name="Mgbeahuruike A.C."/>
            <person name="Kovalchuk A."/>
            <person name="Asiegbu F.O."/>
            <person name="Lackner G."/>
            <person name="Hoffmeister D."/>
            <person name="Rencoret J."/>
            <person name="Gutierrez A."/>
            <person name="Sun H."/>
            <person name="Lindquist E."/>
            <person name="Barry K."/>
            <person name="Riley R."/>
            <person name="Grigoriev I.V."/>
            <person name="Henrissat B."/>
            <person name="Kues U."/>
            <person name="Berka R.M."/>
            <person name="Martinez A.T."/>
            <person name="Covert S.F."/>
            <person name="Blanchette R.A."/>
            <person name="Cullen D."/>
        </authorList>
    </citation>
    <scope>NUCLEOTIDE SEQUENCE [LARGE SCALE GENOMIC DNA]</scope>
    <source>
        <strain evidence="10 11">11061_1 CR5-6</strain>
    </source>
</reference>
<dbReference type="GO" id="GO:0051011">
    <property type="term" value="F:microtubule minus-end binding"/>
    <property type="evidence" value="ECO:0007669"/>
    <property type="project" value="TreeGrafter"/>
</dbReference>
<proteinExistence type="inferred from homology"/>
<keyword evidence="2 5" id="KW-0963">Cytoplasm</keyword>
<keyword evidence="7" id="KW-0472">Membrane</keyword>
<dbReference type="GO" id="GO:0000922">
    <property type="term" value="C:spindle pole"/>
    <property type="evidence" value="ECO:0007669"/>
    <property type="project" value="InterPro"/>
</dbReference>
<dbReference type="EMBL" id="KN840559">
    <property type="protein sequence ID" value="KIP04888.1"/>
    <property type="molecule type" value="Genomic_DNA"/>
</dbReference>
<keyword evidence="7" id="KW-0812">Transmembrane</keyword>
<dbReference type="GO" id="GO:0031122">
    <property type="term" value="P:cytoplasmic microtubule organization"/>
    <property type="evidence" value="ECO:0007669"/>
    <property type="project" value="TreeGrafter"/>
</dbReference>
<evidence type="ECO:0000256" key="5">
    <source>
        <dbReference type="RuleBase" id="RU363050"/>
    </source>
</evidence>
<keyword evidence="11" id="KW-1185">Reference proteome</keyword>
<dbReference type="GO" id="GO:0051225">
    <property type="term" value="P:spindle assembly"/>
    <property type="evidence" value="ECO:0007669"/>
    <property type="project" value="TreeGrafter"/>
</dbReference>